<name>A0ABU6J5Q4_9BURK</name>
<reference evidence="10 11" key="1">
    <citation type="submission" date="2023-10" db="EMBL/GenBank/DDBJ databases">
        <title>Noviherbaspirillum sp. CPCC 100848 genome assembly.</title>
        <authorList>
            <person name="Li X.Y."/>
            <person name="Fang X.M."/>
        </authorList>
    </citation>
    <scope>NUCLEOTIDE SEQUENCE [LARGE SCALE GENOMIC DNA]</scope>
    <source>
        <strain evidence="10 11">CPCC 100848</strain>
    </source>
</reference>
<dbReference type="Gene3D" id="3.40.640.10">
    <property type="entry name" value="Type I PLP-dependent aspartate aminotransferase-like (Major domain)"/>
    <property type="match status" value="1"/>
</dbReference>
<dbReference type="SUPFAM" id="SSF53383">
    <property type="entry name" value="PLP-dependent transferases"/>
    <property type="match status" value="1"/>
</dbReference>
<feature type="binding site" evidence="8">
    <location>
        <position position="364"/>
    </location>
    <ligand>
        <name>substrate</name>
    </ligand>
</feature>
<feature type="domain" description="Aminotransferase class I/classII large" evidence="9">
    <location>
        <begin position="40"/>
        <end position="392"/>
    </location>
</feature>
<evidence type="ECO:0000256" key="8">
    <source>
        <dbReference type="HAMAP-Rule" id="MF_01693"/>
    </source>
</evidence>
<comment type="subunit">
    <text evidence="3 8">Homodimer.</text>
</comment>
<sequence>MHLLSQLEQQLHRLDEQKLLRRRRVADTPCAPHVTVDGRPMLAFCSNDYLGLAAHPRLVEALQEGAAKYGAGSGASHLISGHSRAHDLLEERFAELMSPYIEQARALTFCTGYMANLAVLTALAAASAASGRDTDLFSESLNHASLIDGARLSRANVKVYAHGDIEALEGLLKASTSKTKIVATDSVFSMDGDLAPLPALLALCERHDAWLVVDDAHGFGVLGEHGHGALEHFGLRSPNLVYMGTLGKAAGVGGAFVAAHATVIEWLVQRARPYIYTTAAPPALSHALLASLDLITGEEGMQRRAHLRQLVAQLQDGLRLKHWQLLPSRTAIQPVIIGSNEPALRAAALLHEQGLWVPAIRPPTVPAGTARLRITLSAAHVSADVARLAQAFNAAEREIGEMP</sequence>
<dbReference type="PANTHER" id="PTHR13693:SF100">
    <property type="entry name" value="8-AMINO-7-OXONONANOATE SYNTHASE"/>
    <property type="match status" value="1"/>
</dbReference>
<feature type="binding site" evidence="8">
    <location>
        <position position="143"/>
    </location>
    <ligand>
        <name>substrate</name>
    </ligand>
</feature>
<feature type="binding site" evidence="8">
    <location>
        <position position="217"/>
    </location>
    <ligand>
        <name>pyridoxal 5'-phosphate</name>
        <dbReference type="ChEBI" id="CHEBI:597326"/>
    </ligand>
</feature>
<comment type="similarity">
    <text evidence="8">Belongs to the class-II pyridoxal-phosphate-dependent aminotransferase family. BioF subfamily.</text>
</comment>
<dbReference type="GO" id="GO:0008710">
    <property type="term" value="F:8-amino-7-oxononanoate synthase activity"/>
    <property type="evidence" value="ECO:0007669"/>
    <property type="project" value="UniProtKB-EC"/>
</dbReference>
<dbReference type="InterPro" id="IPR015422">
    <property type="entry name" value="PyrdxlP-dep_Trfase_small"/>
</dbReference>
<dbReference type="Gene3D" id="3.90.1150.10">
    <property type="entry name" value="Aspartate Aminotransferase, domain 1"/>
    <property type="match status" value="1"/>
</dbReference>
<dbReference type="InterPro" id="IPR015421">
    <property type="entry name" value="PyrdxlP-dep_Trfase_major"/>
</dbReference>
<feature type="modified residue" description="N6-(pyridoxal phosphate)lysine" evidence="8">
    <location>
        <position position="248"/>
    </location>
</feature>
<evidence type="ECO:0000256" key="1">
    <source>
        <dbReference type="ARBA" id="ARBA00001933"/>
    </source>
</evidence>
<keyword evidence="5 8" id="KW-0093">Biotin biosynthesis</keyword>
<dbReference type="InterPro" id="IPR015424">
    <property type="entry name" value="PyrdxlP-dep_Trfase"/>
</dbReference>
<dbReference type="InterPro" id="IPR050087">
    <property type="entry name" value="AON_synthase_class-II"/>
</dbReference>
<evidence type="ECO:0000256" key="6">
    <source>
        <dbReference type="ARBA" id="ARBA00022898"/>
    </source>
</evidence>
<gene>
    <name evidence="8 10" type="primary">bioF</name>
    <name evidence="10" type="ORF">RY831_07490</name>
</gene>
<dbReference type="InterPro" id="IPR004723">
    <property type="entry name" value="AONS_Archaea/Proteobacteria"/>
</dbReference>
<protein>
    <recommendedName>
        <fullName evidence="8">8-amino-7-oxononanoate synthase</fullName>
        <shortName evidence="8">AONS</shortName>
        <ecNumber evidence="8">2.3.1.47</ecNumber>
    </recommendedName>
    <alternativeName>
        <fullName evidence="8">7-keto-8-amino-pelargonic acid synthase</fullName>
        <shortName evidence="8">7-KAP synthase</shortName>
        <shortName evidence="8">KAPA synthase</shortName>
    </alternativeName>
    <alternativeName>
        <fullName evidence="8">8-amino-7-ketopelargonate synthase</fullName>
    </alternativeName>
</protein>
<feature type="binding site" evidence="8">
    <location>
        <position position="21"/>
    </location>
    <ligand>
        <name>substrate</name>
    </ligand>
</feature>
<dbReference type="HAMAP" id="MF_01693">
    <property type="entry name" value="BioF_aminotrans_2"/>
    <property type="match status" value="1"/>
</dbReference>
<keyword evidence="11" id="KW-1185">Reference proteome</keyword>
<dbReference type="Pfam" id="PF00155">
    <property type="entry name" value="Aminotran_1_2"/>
    <property type="match status" value="1"/>
</dbReference>
<evidence type="ECO:0000256" key="5">
    <source>
        <dbReference type="ARBA" id="ARBA00022756"/>
    </source>
</evidence>
<comment type="caution">
    <text evidence="10">The sequence shown here is derived from an EMBL/GenBank/DDBJ whole genome shotgun (WGS) entry which is preliminary data.</text>
</comment>
<dbReference type="EMBL" id="JAWIIV010000004">
    <property type="protein sequence ID" value="MEC4718985.1"/>
    <property type="molecule type" value="Genomic_DNA"/>
</dbReference>
<dbReference type="RefSeq" id="WP_326505700.1">
    <property type="nucleotide sequence ID" value="NZ_JAWIIV010000004.1"/>
</dbReference>
<dbReference type="EC" id="2.3.1.47" evidence="8"/>
<evidence type="ECO:0000256" key="2">
    <source>
        <dbReference type="ARBA" id="ARBA00004746"/>
    </source>
</evidence>
<dbReference type="Proteomes" id="UP001352263">
    <property type="component" value="Unassembled WGS sequence"/>
</dbReference>
<evidence type="ECO:0000313" key="11">
    <source>
        <dbReference type="Proteomes" id="UP001352263"/>
    </source>
</evidence>
<proteinExistence type="inferred from homology"/>
<comment type="catalytic activity">
    <reaction evidence="7 8">
        <text>6-carboxyhexanoyl-[ACP] + L-alanine + H(+) = (8S)-8-amino-7-oxononanoate + holo-[ACP] + CO2</text>
        <dbReference type="Rhea" id="RHEA:42288"/>
        <dbReference type="Rhea" id="RHEA-COMP:9685"/>
        <dbReference type="Rhea" id="RHEA-COMP:9955"/>
        <dbReference type="ChEBI" id="CHEBI:15378"/>
        <dbReference type="ChEBI" id="CHEBI:16526"/>
        <dbReference type="ChEBI" id="CHEBI:57972"/>
        <dbReference type="ChEBI" id="CHEBI:64479"/>
        <dbReference type="ChEBI" id="CHEBI:78846"/>
        <dbReference type="ChEBI" id="CHEBI:149468"/>
        <dbReference type="EC" id="2.3.1.47"/>
    </reaction>
</comment>
<keyword evidence="6 8" id="KW-0663">Pyridoxal phosphate</keyword>
<evidence type="ECO:0000256" key="7">
    <source>
        <dbReference type="ARBA" id="ARBA00047715"/>
    </source>
</evidence>
<comment type="pathway">
    <text evidence="2 8">Cofactor biosynthesis; biotin biosynthesis.</text>
</comment>
<evidence type="ECO:0000259" key="9">
    <source>
        <dbReference type="Pfam" id="PF00155"/>
    </source>
</evidence>
<evidence type="ECO:0000313" key="10">
    <source>
        <dbReference type="EMBL" id="MEC4718985.1"/>
    </source>
</evidence>
<accession>A0ABU6J5Q4</accession>
<dbReference type="InterPro" id="IPR022834">
    <property type="entry name" value="AONS_Proteobacteria"/>
</dbReference>
<evidence type="ECO:0000256" key="4">
    <source>
        <dbReference type="ARBA" id="ARBA00022679"/>
    </source>
</evidence>
<dbReference type="InterPro" id="IPR004839">
    <property type="entry name" value="Aminotransferase_I/II_large"/>
</dbReference>
<comment type="function">
    <text evidence="8">Catalyzes the decarboxylative condensation of pimeloyl-[acyl-carrier protein] and L-alanine to produce 8-amino-7-oxononanoate (AON), [acyl-carrier protein], and carbon dioxide.</text>
</comment>
<evidence type="ECO:0000256" key="3">
    <source>
        <dbReference type="ARBA" id="ARBA00011738"/>
    </source>
</evidence>
<keyword evidence="10" id="KW-0012">Acyltransferase</keyword>
<organism evidence="10 11">
    <name type="scientific">Noviherbaspirillum album</name>
    <dbReference type="NCBI Taxonomy" id="3080276"/>
    <lineage>
        <taxon>Bacteria</taxon>
        <taxon>Pseudomonadati</taxon>
        <taxon>Pseudomonadota</taxon>
        <taxon>Betaproteobacteria</taxon>
        <taxon>Burkholderiales</taxon>
        <taxon>Oxalobacteraceae</taxon>
        <taxon>Noviherbaspirillum</taxon>
    </lineage>
</organism>
<dbReference type="PANTHER" id="PTHR13693">
    <property type="entry name" value="CLASS II AMINOTRANSFERASE/8-AMINO-7-OXONONANOATE SYNTHASE"/>
    <property type="match status" value="1"/>
</dbReference>
<comment type="cofactor">
    <cofactor evidence="1 8">
        <name>pyridoxal 5'-phosphate</name>
        <dbReference type="ChEBI" id="CHEBI:597326"/>
    </cofactor>
</comment>
<keyword evidence="4 8" id="KW-0808">Transferase</keyword>
<feature type="binding site" evidence="8">
    <location>
        <begin position="112"/>
        <end position="113"/>
    </location>
    <ligand>
        <name>pyridoxal 5'-phosphate</name>
        <dbReference type="ChEBI" id="CHEBI:597326"/>
    </ligand>
</feature>
<feature type="binding site" evidence="8">
    <location>
        <position position="245"/>
    </location>
    <ligand>
        <name>pyridoxal 5'-phosphate</name>
        <dbReference type="ChEBI" id="CHEBI:597326"/>
    </ligand>
</feature>
<feature type="binding site" evidence="8">
    <location>
        <position position="189"/>
    </location>
    <ligand>
        <name>pyridoxal 5'-phosphate</name>
        <dbReference type="ChEBI" id="CHEBI:597326"/>
    </ligand>
</feature>
<dbReference type="NCBIfam" id="TIGR00858">
    <property type="entry name" value="bioF"/>
    <property type="match status" value="1"/>
</dbReference>